<dbReference type="InterPro" id="IPR005754">
    <property type="entry name" value="Sortase"/>
</dbReference>
<dbReference type="EMBL" id="JBIASD010000033">
    <property type="protein sequence ID" value="MFF3670574.1"/>
    <property type="molecule type" value="Genomic_DNA"/>
</dbReference>
<dbReference type="Proteomes" id="UP001602013">
    <property type="component" value="Unassembled WGS sequence"/>
</dbReference>
<keyword evidence="2" id="KW-0812">Transmembrane</keyword>
<evidence type="ECO:0000256" key="1">
    <source>
        <dbReference type="ARBA" id="ARBA00022801"/>
    </source>
</evidence>
<dbReference type="NCBIfam" id="NF033748">
    <property type="entry name" value="class_F_sortase"/>
    <property type="match status" value="1"/>
</dbReference>
<keyword evidence="1" id="KW-0378">Hydrolase</keyword>
<reference evidence="3 4" key="1">
    <citation type="submission" date="2024-10" db="EMBL/GenBank/DDBJ databases">
        <title>The Natural Products Discovery Center: Release of the First 8490 Sequenced Strains for Exploring Actinobacteria Biosynthetic Diversity.</title>
        <authorList>
            <person name="Kalkreuter E."/>
            <person name="Kautsar S.A."/>
            <person name="Yang D."/>
            <person name="Bader C.D."/>
            <person name="Teijaro C.N."/>
            <person name="Fluegel L."/>
            <person name="Davis C.M."/>
            <person name="Simpson J.R."/>
            <person name="Lauterbach L."/>
            <person name="Steele A.D."/>
            <person name="Gui C."/>
            <person name="Meng S."/>
            <person name="Li G."/>
            <person name="Viehrig K."/>
            <person name="Ye F."/>
            <person name="Su P."/>
            <person name="Kiefer A.F."/>
            <person name="Nichols A."/>
            <person name="Cepeda A.J."/>
            <person name="Yan W."/>
            <person name="Fan B."/>
            <person name="Jiang Y."/>
            <person name="Adhikari A."/>
            <person name="Zheng C.-J."/>
            <person name="Schuster L."/>
            <person name="Cowan T.M."/>
            <person name="Smanski M.J."/>
            <person name="Chevrette M.G."/>
            <person name="De Carvalho L.P.S."/>
            <person name="Shen B."/>
        </authorList>
    </citation>
    <scope>NUCLEOTIDE SEQUENCE [LARGE SCALE GENOMIC DNA]</scope>
    <source>
        <strain evidence="3 4">NPDC002173</strain>
    </source>
</reference>
<feature type="transmembrane region" description="Helical" evidence="2">
    <location>
        <begin position="20"/>
        <end position="42"/>
    </location>
</feature>
<keyword evidence="2" id="KW-1133">Transmembrane helix</keyword>
<proteinExistence type="predicted"/>
<evidence type="ECO:0000256" key="2">
    <source>
        <dbReference type="SAM" id="Phobius"/>
    </source>
</evidence>
<dbReference type="Pfam" id="PF04203">
    <property type="entry name" value="Sortase"/>
    <property type="match status" value="1"/>
</dbReference>
<dbReference type="RefSeq" id="WP_387416794.1">
    <property type="nucleotide sequence ID" value="NZ_JBIASD010000033.1"/>
</dbReference>
<organism evidence="3 4">
    <name type="scientific">Microtetraspora malaysiensis</name>
    <dbReference type="NCBI Taxonomy" id="161358"/>
    <lineage>
        <taxon>Bacteria</taxon>
        <taxon>Bacillati</taxon>
        <taxon>Actinomycetota</taxon>
        <taxon>Actinomycetes</taxon>
        <taxon>Streptosporangiales</taxon>
        <taxon>Streptosporangiaceae</taxon>
        <taxon>Microtetraspora</taxon>
    </lineage>
</organism>
<keyword evidence="4" id="KW-1185">Reference proteome</keyword>
<evidence type="ECO:0000313" key="3">
    <source>
        <dbReference type="EMBL" id="MFF3670574.1"/>
    </source>
</evidence>
<dbReference type="InterPro" id="IPR023365">
    <property type="entry name" value="Sortase_dom-sf"/>
</dbReference>
<dbReference type="CDD" id="cd05829">
    <property type="entry name" value="Sortase_F"/>
    <property type="match status" value="1"/>
</dbReference>
<name>A0ABW6T336_9ACTN</name>
<dbReference type="InterPro" id="IPR042001">
    <property type="entry name" value="Sortase_F"/>
</dbReference>
<protein>
    <submittedName>
        <fullName evidence="3">Class F sortase</fullName>
    </submittedName>
</protein>
<dbReference type="Gene3D" id="2.40.260.10">
    <property type="entry name" value="Sortase"/>
    <property type="match status" value="1"/>
</dbReference>
<dbReference type="SUPFAM" id="SSF63817">
    <property type="entry name" value="Sortase"/>
    <property type="match status" value="1"/>
</dbReference>
<evidence type="ECO:0000313" key="4">
    <source>
        <dbReference type="Proteomes" id="UP001602013"/>
    </source>
</evidence>
<accession>A0ABW6T336</accession>
<gene>
    <name evidence="3" type="ORF">ACFYXI_33800</name>
</gene>
<comment type="caution">
    <text evidence="3">The sequence shown here is derived from an EMBL/GenBank/DDBJ whole genome shotgun (WGS) entry which is preliminary data.</text>
</comment>
<keyword evidence="2" id="KW-0472">Membrane</keyword>
<sequence length="228" mass="23522">MPDSAPDIPGARTDGGRRALGVAAAAVVVTGAVFVGCGVLPADTPPAPPPVTAATAATAEGTAAAAERISSTAAPVLRPSEPRRLDIAKIGVHVALGRLGLNPDGTVQIPPVDHPEEAGWYAHGATPGERGAAVILGHVDGAGRKGVFYDLGRMRTGDTVEVGRADGSVATFVVESVELVPKSRFPTRRVYGPLDHAGLRLVTCGGVFDRRRGHYTDNVILYARLSTR</sequence>